<protein>
    <submittedName>
        <fullName evidence="7">Tn3 family transposase</fullName>
    </submittedName>
</protein>
<proteinExistence type="inferred from homology"/>
<evidence type="ECO:0000259" key="6">
    <source>
        <dbReference type="Pfam" id="PF13700"/>
    </source>
</evidence>
<keyword evidence="3" id="KW-0238">DNA-binding</keyword>
<gene>
    <name evidence="7" type="ORF">CR105_26885</name>
</gene>
<dbReference type="Pfam" id="PF01526">
    <property type="entry name" value="DDE_Tnp_Tn3"/>
    <property type="match status" value="1"/>
</dbReference>
<comment type="similarity">
    <text evidence="1">Belongs to the transposase 7 family.</text>
</comment>
<dbReference type="EMBL" id="PDOC01000053">
    <property type="protein sequence ID" value="PIL41954.1"/>
    <property type="molecule type" value="Genomic_DNA"/>
</dbReference>
<reference evidence="7 8" key="1">
    <citation type="submission" date="2017-10" db="EMBL/GenBank/DDBJ databases">
        <title>Massilia psychrophilum sp. nov., a novel purple-pigmented bacterium isolated from Tianshan glacier, Xinjiang Municipality, China.</title>
        <authorList>
            <person name="Wang H."/>
        </authorList>
    </citation>
    <scope>NUCLEOTIDE SEQUENCE [LARGE SCALE GENOMIC DNA]</scope>
    <source>
        <strain evidence="7 8">JCM 30074</strain>
    </source>
</reference>
<feature type="domain" description="DUF4158" evidence="6">
    <location>
        <begin position="7"/>
        <end position="169"/>
    </location>
</feature>
<dbReference type="GO" id="GO:0006313">
    <property type="term" value="P:DNA transposition"/>
    <property type="evidence" value="ECO:0007669"/>
    <property type="project" value="InterPro"/>
</dbReference>
<evidence type="ECO:0000256" key="3">
    <source>
        <dbReference type="ARBA" id="ARBA00023125"/>
    </source>
</evidence>
<organism evidence="7 8">
    <name type="scientific">Massilia eurypsychrophila</name>
    <dbReference type="NCBI Taxonomy" id="1485217"/>
    <lineage>
        <taxon>Bacteria</taxon>
        <taxon>Pseudomonadati</taxon>
        <taxon>Pseudomonadota</taxon>
        <taxon>Betaproteobacteria</taxon>
        <taxon>Burkholderiales</taxon>
        <taxon>Oxalobacteraceae</taxon>
        <taxon>Telluria group</taxon>
        <taxon>Massilia</taxon>
    </lineage>
</organism>
<dbReference type="InterPro" id="IPR047653">
    <property type="entry name" value="Tn3-like_transpos"/>
</dbReference>
<keyword evidence="4" id="KW-0233">DNA recombination</keyword>
<dbReference type="GO" id="GO:0003677">
    <property type="term" value="F:DNA binding"/>
    <property type="evidence" value="ECO:0007669"/>
    <property type="project" value="UniProtKB-KW"/>
</dbReference>
<evidence type="ECO:0000256" key="1">
    <source>
        <dbReference type="ARBA" id="ARBA00009402"/>
    </source>
</evidence>
<feature type="domain" description="Tn3 transposase DDE" evidence="5">
    <location>
        <begin position="580"/>
        <end position="966"/>
    </location>
</feature>
<dbReference type="Pfam" id="PF13700">
    <property type="entry name" value="DUF4158"/>
    <property type="match status" value="1"/>
</dbReference>
<dbReference type="OrthoDB" id="5292689at2"/>
<evidence type="ECO:0000313" key="7">
    <source>
        <dbReference type="EMBL" id="PIL41954.1"/>
    </source>
</evidence>
<dbReference type="AlphaFoldDB" id="A0A2G8T7H5"/>
<dbReference type="InterPro" id="IPR025296">
    <property type="entry name" value="DUF4158"/>
</dbReference>
<sequence>MARRSVLSATERESLLALPEAEDDLIQHYSFTESDLSMIRQRRGDANRIGFAVQLCLLRYPGYALAGDMPVPEMVIQWVARQVRSDAATWQEYGAREKTRNEHLHELRAYLGLSPFGLTDFRKLAHSLADLAMQTDKGIVLASHALQTLRQKRIILPALSVIERACAEAVTRANRRIYRTLIEPLERHHRSGLDNLLNVAPDIKITWLVWLRQSPRKPNSRYVREHIERLKIFQSLALPEGLGRHIHQNRLLKIAREGAQMQPSDLARFADERRYATLAALAIEGMATVTDELVDLHDRIMVKMFSAAKNKHQEQFQKQGKAINDKVRLYSKIGRALVKAKESGGDPYAAIESILPWTEFEQSITEATQLARPATFDHLRLIEEQYSTLRRYTPEFLDVLKLKAAPAAQAVLDAIDVVRQMNTTGARKVPEGATITFVKARWKPLVITSDGIDRRFYEICALSELKNALRSGDIWVQGSRQFRDFEEYLLPPDKFSELRQARTLPIAINPDLDQYLLERVMLLNQQLATVNQLALANELPDAIITDTGLKISPQDAVVPESAQALIDLTSAMLPRIKITELLMDVDDWTGFTRHFVHLKNGEQAKDRTLLLSAILADAINLGLTKMAESSPGATYSKLSWLQAWHIRDETYSAGLAELVNAQSSHAFAANWGDGTTSSSDGQRFRAAGRAESTGHINPKYGTEPGKMIYTHIADNYAPFSSKMVNVGVRDSTYVLDGLLYHESDLRIEEHYTDTAGFTDHVFALMHTLGFRFAPRIRELGDTKLYIPGAIADYPGLKSMIGGTLNIKHLRAHWDEILRLASSIKHGTVTASLMLRKLGSYPRQNGLAIALRELGRIERTLFILDWLQSVELRRRVHAGLNKGEARNALARAVFIHRLGEIRDRSFEQQRYRASGLNLVTGAIVLWNTVYLERATQALGESGKLTKDDMLQYLSPLGWEHINLTGDYVWRQNRKTDVGQFRPLGFRNNE</sequence>
<dbReference type="NCBIfam" id="NF033527">
    <property type="entry name" value="transpos_Tn3"/>
    <property type="match status" value="1"/>
</dbReference>
<dbReference type="InterPro" id="IPR002513">
    <property type="entry name" value="Tn3_Tnp_DDE_dom"/>
</dbReference>
<evidence type="ECO:0000256" key="4">
    <source>
        <dbReference type="ARBA" id="ARBA00023172"/>
    </source>
</evidence>
<dbReference type="GO" id="GO:0004803">
    <property type="term" value="F:transposase activity"/>
    <property type="evidence" value="ECO:0007669"/>
    <property type="project" value="InterPro"/>
</dbReference>
<name>A0A2G8T7H5_9BURK</name>
<evidence type="ECO:0000256" key="2">
    <source>
        <dbReference type="ARBA" id="ARBA00022578"/>
    </source>
</evidence>
<dbReference type="RefSeq" id="WP_099793999.1">
    <property type="nucleotide sequence ID" value="NZ_JBHLYV010000072.1"/>
</dbReference>
<keyword evidence="2" id="KW-0815">Transposition</keyword>
<comment type="caution">
    <text evidence="7">The sequence shown here is derived from an EMBL/GenBank/DDBJ whole genome shotgun (WGS) entry which is preliminary data.</text>
</comment>
<evidence type="ECO:0000259" key="5">
    <source>
        <dbReference type="Pfam" id="PF01526"/>
    </source>
</evidence>
<dbReference type="Proteomes" id="UP000230390">
    <property type="component" value="Unassembled WGS sequence"/>
</dbReference>
<accession>A0A2G8T7H5</accession>
<evidence type="ECO:0000313" key="8">
    <source>
        <dbReference type="Proteomes" id="UP000230390"/>
    </source>
</evidence>
<keyword evidence="8" id="KW-1185">Reference proteome</keyword>